<dbReference type="InterPro" id="IPR007044">
    <property type="entry name" value="Cyclodeamin/CycHdrlase"/>
</dbReference>
<comment type="caution">
    <text evidence="2">The sequence shown here is derived from an EMBL/GenBank/DDBJ whole genome shotgun (WGS) entry which is preliminary data.</text>
</comment>
<reference evidence="3" key="1">
    <citation type="submission" date="2018-04" db="EMBL/GenBank/DDBJ databases">
        <authorList>
            <person name="Liu S."/>
            <person name="Wang Z."/>
            <person name="Li J."/>
        </authorList>
    </citation>
    <scope>NUCLEOTIDE SEQUENCE [LARGE SCALE GENOMIC DNA]</scope>
    <source>
        <strain evidence="3">622</strain>
    </source>
</reference>
<dbReference type="Proteomes" id="UP000244962">
    <property type="component" value="Unassembled WGS sequence"/>
</dbReference>
<dbReference type="Pfam" id="PF04961">
    <property type="entry name" value="FTCD_C"/>
    <property type="match status" value="1"/>
</dbReference>
<evidence type="ECO:0000259" key="1">
    <source>
        <dbReference type="Pfam" id="PF04961"/>
    </source>
</evidence>
<evidence type="ECO:0000313" key="3">
    <source>
        <dbReference type="Proteomes" id="UP000244962"/>
    </source>
</evidence>
<dbReference type="AlphaFoldDB" id="A0A2U1TFN7"/>
<dbReference type="GO" id="GO:0016740">
    <property type="term" value="F:transferase activity"/>
    <property type="evidence" value="ECO:0007669"/>
    <property type="project" value="UniProtKB-KW"/>
</dbReference>
<dbReference type="Gene3D" id="1.20.120.680">
    <property type="entry name" value="Formiminotetrahydrofolate cyclodeaminase monomer, up-and-down helical bundle"/>
    <property type="match status" value="1"/>
</dbReference>
<dbReference type="InterPro" id="IPR036178">
    <property type="entry name" value="Formintransfe-cycloase-like_sf"/>
</dbReference>
<evidence type="ECO:0000313" key="2">
    <source>
        <dbReference type="EMBL" id="PWC07699.1"/>
    </source>
</evidence>
<dbReference type="RefSeq" id="WP_108962445.1">
    <property type="nucleotide sequence ID" value="NZ_QEFB01000003.1"/>
</dbReference>
<proteinExistence type="predicted"/>
<dbReference type="EMBL" id="QEFB01000003">
    <property type="protein sequence ID" value="PWC07699.1"/>
    <property type="molecule type" value="Genomic_DNA"/>
</dbReference>
<protein>
    <submittedName>
        <fullName evidence="2">Formiminotransferase-cyclodeaminase</fullName>
    </submittedName>
</protein>
<sequence>MNDRAKVSATTSTIEDWTDALARATGSPGGGAASGVMLAMAYALTSMVAGYTEVDGPLEQELDALKDRATAGRRAALHLADEDAAASKSFGSAFRLEPGEERENAIREASVNAAETSADLGRTGADAVGDLEWLAQHGNPALVADVAVACGALRAAVAGARTNMSFDLGSLTAGGESLDAVRKQHPALWETAQQLDELLGRIDRLTADIEGKAVPAELQG</sequence>
<keyword evidence="2" id="KW-0808">Transferase</keyword>
<gene>
    <name evidence="2" type="ORF">DF223_05290</name>
</gene>
<feature type="domain" description="Cyclodeaminase/cyclohydrolase" evidence="1">
    <location>
        <begin position="13"/>
        <end position="172"/>
    </location>
</feature>
<name>A0A2U1TFN7_9MICO</name>
<accession>A0A2U1TFN7</accession>
<dbReference type="SUPFAM" id="SSF101262">
    <property type="entry name" value="Methenyltetrahydrofolate cyclohydrolase-like"/>
    <property type="match status" value="1"/>
</dbReference>
<keyword evidence="3" id="KW-1185">Reference proteome</keyword>
<organism evidence="2 3">
    <name type="scientific">Mycetocola zhujimingii</name>
    <dbReference type="NCBI Taxonomy" id="2079792"/>
    <lineage>
        <taxon>Bacteria</taxon>
        <taxon>Bacillati</taxon>
        <taxon>Actinomycetota</taxon>
        <taxon>Actinomycetes</taxon>
        <taxon>Micrococcales</taxon>
        <taxon>Microbacteriaceae</taxon>
        <taxon>Mycetocola</taxon>
    </lineage>
</organism>